<evidence type="ECO:0000259" key="17">
    <source>
        <dbReference type="PROSITE" id="PS50885"/>
    </source>
</evidence>
<evidence type="ECO:0000256" key="11">
    <source>
        <dbReference type="ARBA" id="ARBA00022989"/>
    </source>
</evidence>
<dbReference type="InterPro" id="IPR036890">
    <property type="entry name" value="HATPase_C_sf"/>
</dbReference>
<dbReference type="InterPro" id="IPR003661">
    <property type="entry name" value="HisK_dim/P_dom"/>
</dbReference>
<evidence type="ECO:0000259" key="16">
    <source>
        <dbReference type="PROSITE" id="PS50109"/>
    </source>
</evidence>
<evidence type="ECO:0000256" key="13">
    <source>
        <dbReference type="ARBA" id="ARBA00023136"/>
    </source>
</evidence>
<keyword evidence="12" id="KW-0902">Two-component regulatory system</keyword>
<evidence type="ECO:0000256" key="6">
    <source>
        <dbReference type="ARBA" id="ARBA00022679"/>
    </source>
</evidence>
<dbReference type="InterPro" id="IPR003660">
    <property type="entry name" value="HAMP_dom"/>
</dbReference>
<dbReference type="Pfam" id="PF02518">
    <property type="entry name" value="HATPase_c"/>
    <property type="match status" value="1"/>
</dbReference>
<evidence type="ECO:0000256" key="8">
    <source>
        <dbReference type="ARBA" id="ARBA00022741"/>
    </source>
</evidence>
<keyword evidence="9 18" id="KW-0418">Kinase</keyword>
<comment type="catalytic activity">
    <reaction evidence="1">
        <text>ATP + protein L-histidine = ADP + protein N-phospho-L-histidine.</text>
        <dbReference type="EC" id="2.7.13.3"/>
    </reaction>
</comment>
<dbReference type="SMART" id="SM00304">
    <property type="entry name" value="HAMP"/>
    <property type="match status" value="1"/>
</dbReference>
<dbReference type="GO" id="GO:0005886">
    <property type="term" value="C:plasma membrane"/>
    <property type="evidence" value="ECO:0007669"/>
    <property type="project" value="UniProtKB-SubCell"/>
</dbReference>
<dbReference type="KEGG" id="ctae:BGI42_15565"/>
<evidence type="ECO:0000256" key="7">
    <source>
        <dbReference type="ARBA" id="ARBA00022692"/>
    </source>
</evidence>
<dbReference type="Pfam" id="PF00672">
    <property type="entry name" value="HAMP"/>
    <property type="match status" value="1"/>
</dbReference>
<comment type="subcellular location">
    <subcellularLocation>
        <location evidence="2">Cell membrane</location>
        <topology evidence="2">Multi-pass membrane protein</topology>
    </subcellularLocation>
</comment>
<evidence type="ECO:0000256" key="9">
    <source>
        <dbReference type="ARBA" id="ARBA00022777"/>
    </source>
</evidence>
<dbReference type="SUPFAM" id="SSF47384">
    <property type="entry name" value="Homodimeric domain of signal transducing histidine kinase"/>
    <property type="match status" value="1"/>
</dbReference>
<dbReference type="SMART" id="SM00387">
    <property type="entry name" value="HATPase_c"/>
    <property type="match status" value="1"/>
</dbReference>
<dbReference type="InterPro" id="IPR003594">
    <property type="entry name" value="HATPase_dom"/>
</dbReference>
<evidence type="ECO:0000256" key="5">
    <source>
        <dbReference type="ARBA" id="ARBA00022553"/>
    </source>
</evidence>
<keyword evidence="13 15" id="KW-0472">Membrane</keyword>
<organism evidence="18 19">
    <name type="scientific">Clostridium taeniosporum</name>
    <dbReference type="NCBI Taxonomy" id="394958"/>
    <lineage>
        <taxon>Bacteria</taxon>
        <taxon>Bacillati</taxon>
        <taxon>Bacillota</taxon>
        <taxon>Clostridia</taxon>
        <taxon>Eubacteriales</taxon>
        <taxon>Clostridiaceae</taxon>
        <taxon>Clostridium</taxon>
    </lineage>
</organism>
<dbReference type="InterPro" id="IPR005467">
    <property type="entry name" value="His_kinase_dom"/>
</dbReference>
<dbReference type="AlphaFoldDB" id="A0A1D7XP99"/>
<keyword evidence="19" id="KW-1185">Reference proteome</keyword>
<keyword evidence="14" id="KW-0175">Coiled coil</keyword>
<dbReference type="GO" id="GO:0000155">
    <property type="term" value="F:phosphorelay sensor kinase activity"/>
    <property type="evidence" value="ECO:0007669"/>
    <property type="project" value="InterPro"/>
</dbReference>
<keyword evidence="4" id="KW-1003">Cell membrane</keyword>
<dbReference type="PANTHER" id="PTHR45528">
    <property type="entry name" value="SENSOR HISTIDINE KINASE CPXA"/>
    <property type="match status" value="1"/>
</dbReference>
<keyword evidence="10" id="KW-0067">ATP-binding</keyword>
<dbReference type="InterPro" id="IPR050398">
    <property type="entry name" value="HssS/ArlS-like"/>
</dbReference>
<feature type="transmembrane region" description="Helical" evidence="15">
    <location>
        <begin position="12"/>
        <end position="32"/>
    </location>
</feature>
<evidence type="ECO:0000256" key="1">
    <source>
        <dbReference type="ARBA" id="ARBA00000085"/>
    </source>
</evidence>
<feature type="transmembrane region" description="Helical" evidence="15">
    <location>
        <begin position="163"/>
        <end position="182"/>
    </location>
</feature>
<dbReference type="SUPFAM" id="SSF158472">
    <property type="entry name" value="HAMP domain-like"/>
    <property type="match status" value="1"/>
</dbReference>
<geneLocation type="plasmid" evidence="19">
    <name>pct3</name>
</geneLocation>
<dbReference type="InterPro" id="IPR036097">
    <property type="entry name" value="HisK_dim/P_sf"/>
</dbReference>
<evidence type="ECO:0000313" key="19">
    <source>
        <dbReference type="Proteomes" id="UP000094652"/>
    </source>
</evidence>
<dbReference type="PROSITE" id="PS50885">
    <property type="entry name" value="HAMP"/>
    <property type="match status" value="1"/>
</dbReference>
<feature type="domain" description="Histidine kinase" evidence="16">
    <location>
        <begin position="250"/>
        <end position="442"/>
    </location>
</feature>
<dbReference type="SUPFAM" id="SSF55874">
    <property type="entry name" value="ATPase domain of HSP90 chaperone/DNA topoisomerase II/histidine kinase"/>
    <property type="match status" value="1"/>
</dbReference>
<evidence type="ECO:0000256" key="15">
    <source>
        <dbReference type="SAM" id="Phobius"/>
    </source>
</evidence>
<dbReference type="PROSITE" id="PS50109">
    <property type="entry name" value="HIS_KIN"/>
    <property type="match status" value="1"/>
</dbReference>
<evidence type="ECO:0000256" key="4">
    <source>
        <dbReference type="ARBA" id="ARBA00022475"/>
    </source>
</evidence>
<dbReference type="Gene3D" id="6.10.340.10">
    <property type="match status" value="1"/>
</dbReference>
<evidence type="ECO:0000256" key="10">
    <source>
        <dbReference type="ARBA" id="ARBA00022840"/>
    </source>
</evidence>
<keyword evidence="11 15" id="KW-1133">Transmembrane helix</keyword>
<feature type="coiled-coil region" evidence="14">
    <location>
        <begin position="193"/>
        <end position="250"/>
    </location>
</feature>
<dbReference type="SMART" id="SM00388">
    <property type="entry name" value="HisKA"/>
    <property type="match status" value="1"/>
</dbReference>
<feature type="domain" description="HAMP" evidence="17">
    <location>
        <begin position="184"/>
        <end position="235"/>
    </location>
</feature>
<evidence type="ECO:0000256" key="14">
    <source>
        <dbReference type="SAM" id="Coils"/>
    </source>
</evidence>
<sequence length="457" mass="52996">MQIKIRKKLSIWISLIVVCISIISIAINVIFVDKYYIYEKRKILNKVGEEIVGIPAKDIINNIDKIEEDSAVIIVYSDINGNLEYINEDIIRLFEKKKIKLNKFWITKDTLNKLESSSVNKIYDQGLTKYKVLTKFIKIDDYLFVIGMPLVNMDETIGIINKFNMFLMVISIILILFLIYIISKKIVRPIENLKELSRDIAVLNFRKEDIKTNDEIEELAESINEMSEKIEKAHNEINTQNKRLKGLISDISHELKTPLALVKVYSQGLEDGLDDGTYIETIQKEVDNMNFLIEKLLFWAKLENKKINKSKFDLGKKIIATTNKYKLIIKENKIDLSLNIDATKEYIVNGDEDGIEVVLNNLITNAIKYTYDKKIEISIFHENNKIKFTIANGINKYNIDEFENIWRPFYVLEKSRSKELSGTGLGLPIVKSILDNHSFDCGFNIENDKIEFFVTFT</sequence>
<dbReference type="Gene3D" id="1.10.287.130">
    <property type="match status" value="1"/>
</dbReference>
<dbReference type="GO" id="GO:0005524">
    <property type="term" value="F:ATP binding"/>
    <property type="evidence" value="ECO:0007669"/>
    <property type="project" value="UniProtKB-KW"/>
</dbReference>
<keyword evidence="8" id="KW-0547">Nucleotide-binding</keyword>
<dbReference type="PANTHER" id="PTHR45528:SF1">
    <property type="entry name" value="SENSOR HISTIDINE KINASE CPXA"/>
    <property type="match status" value="1"/>
</dbReference>
<dbReference type="Proteomes" id="UP000094652">
    <property type="component" value="Plasmid pCt3"/>
</dbReference>
<evidence type="ECO:0000313" key="18">
    <source>
        <dbReference type="EMBL" id="AOR25155.1"/>
    </source>
</evidence>
<dbReference type="Gene3D" id="3.30.565.10">
    <property type="entry name" value="Histidine kinase-like ATPase, C-terminal domain"/>
    <property type="match status" value="1"/>
</dbReference>
<name>A0A1D7XP99_9CLOT</name>
<dbReference type="EMBL" id="CP017256">
    <property type="protein sequence ID" value="AOR25155.1"/>
    <property type="molecule type" value="Genomic_DNA"/>
</dbReference>
<accession>A0A1D7XP99</accession>
<dbReference type="EC" id="2.7.13.3" evidence="3"/>
<proteinExistence type="predicted"/>
<keyword evidence="18" id="KW-0614">Plasmid</keyword>
<evidence type="ECO:0000256" key="12">
    <source>
        <dbReference type="ARBA" id="ARBA00023012"/>
    </source>
</evidence>
<gene>
    <name evidence="18" type="ORF">BGI42_15565</name>
</gene>
<reference evidence="19" key="1">
    <citation type="submission" date="2016-09" db="EMBL/GenBank/DDBJ databases">
        <title>Genomics of Clostridium taeniosporum, an organism which forms endospores with ribbon-like appendages.</title>
        <authorList>
            <person name="Walker J.R."/>
        </authorList>
    </citation>
    <scope>NUCLEOTIDE SEQUENCE [LARGE SCALE GENOMIC DNA]</scope>
    <source>
        <strain evidence="19">1/k</strain>
        <plasmid evidence="19">Plasmid pct3</plasmid>
    </source>
</reference>
<dbReference type="Pfam" id="PF00512">
    <property type="entry name" value="HisKA"/>
    <property type="match status" value="1"/>
</dbReference>
<keyword evidence="6" id="KW-0808">Transferase</keyword>
<keyword evidence="5" id="KW-0597">Phosphoprotein</keyword>
<dbReference type="CDD" id="cd00075">
    <property type="entry name" value="HATPase"/>
    <property type="match status" value="1"/>
</dbReference>
<protein>
    <recommendedName>
        <fullName evidence="3">histidine kinase</fullName>
        <ecNumber evidence="3">2.7.13.3</ecNumber>
    </recommendedName>
</protein>
<evidence type="ECO:0000256" key="2">
    <source>
        <dbReference type="ARBA" id="ARBA00004651"/>
    </source>
</evidence>
<dbReference type="OrthoDB" id="9762826at2"/>
<evidence type="ECO:0000256" key="3">
    <source>
        <dbReference type="ARBA" id="ARBA00012438"/>
    </source>
</evidence>
<dbReference type="CDD" id="cd06225">
    <property type="entry name" value="HAMP"/>
    <property type="match status" value="1"/>
</dbReference>
<keyword evidence="7 15" id="KW-0812">Transmembrane</keyword>
<dbReference type="CDD" id="cd00082">
    <property type="entry name" value="HisKA"/>
    <property type="match status" value="1"/>
</dbReference>